<protein>
    <recommendedName>
        <fullName evidence="4">Serine-threonine/tyrosine-protein kinase catalytic domain-containing protein</fullName>
    </recommendedName>
</protein>
<evidence type="ECO:0008006" key="4">
    <source>
        <dbReference type="Google" id="ProtNLM"/>
    </source>
</evidence>
<reference evidence="2 3" key="1">
    <citation type="submission" date="2018-10" db="EMBL/GenBank/DDBJ databases">
        <title>A high-quality apple genome assembly.</title>
        <authorList>
            <person name="Hu J."/>
        </authorList>
    </citation>
    <scope>NUCLEOTIDE SEQUENCE [LARGE SCALE GENOMIC DNA]</scope>
    <source>
        <strain evidence="3">cv. HFTH1</strain>
        <tissue evidence="2">Young leaf</tissue>
    </source>
</reference>
<dbReference type="Proteomes" id="UP000290289">
    <property type="component" value="Chromosome 13"/>
</dbReference>
<evidence type="ECO:0000313" key="3">
    <source>
        <dbReference type="Proteomes" id="UP000290289"/>
    </source>
</evidence>
<sequence>MVKVALVCVRYMPKARPLMSVIVKMLEGEIEIPTPSTNPFQHLMSDTPYPTAPNYDTSNPRDSTASEYSSGPSQTVVHGNPIMKKYEIETVSA</sequence>
<proteinExistence type="predicted"/>
<accession>A0A498I588</accession>
<feature type="region of interest" description="Disordered" evidence="1">
    <location>
        <begin position="34"/>
        <end position="79"/>
    </location>
</feature>
<keyword evidence="3" id="KW-1185">Reference proteome</keyword>
<name>A0A498I588_MALDO</name>
<feature type="compositionally biased region" description="Polar residues" evidence="1">
    <location>
        <begin position="54"/>
        <end position="77"/>
    </location>
</feature>
<dbReference type="AlphaFoldDB" id="A0A498I588"/>
<comment type="caution">
    <text evidence="2">The sequence shown here is derived from an EMBL/GenBank/DDBJ whole genome shotgun (WGS) entry which is preliminary data.</text>
</comment>
<evidence type="ECO:0000313" key="2">
    <source>
        <dbReference type="EMBL" id="RXH78666.1"/>
    </source>
</evidence>
<gene>
    <name evidence="2" type="ORF">DVH24_002184</name>
</gene>
<dbReference type="EMBL" id="RDQH01000339">
    <property type="protein sequence ID" value="RXH78666.1"/>
    <property type="molecule type" value="Genomic_DNA"/>
</dbReference>
<organism evidence="2 3">
    <name type="scientific">Malus domestica</name>
    <name type="common">Apple</name>
    <name type="synonym">Pyrus malus</name>
    <dbReference type="NCBI Taxonomy" id="3750"/>
    <lineage>
        <taxon>Eukaryota</taxon>
        <taxon>Viridiplantae</taxon>
        <taxon>Streptophyta</taxon>
        <taxon>Embryophyta</taxon>
        <taxon>Tracheophyta</taxon>
        <taxon>Spermatophyta</taxon>
        <taxon>Magnoliopsida</taxon>
        <taxon>eudicotyledons</taxon>
        <taxon>Gunneridae</taxon>
        <taxon>Pentapetalae</taxon>
        <taxon>rosids</taxon>
        <taxon>fabids</taxon>
        <taxon>Rosales</taxon>
        <taxon>Rosaceae</taxon>
        <taxon>Amygdaloideae</taxon>
        <taxon>Maleae</taxon>
        <taxon>Malus</taxon>
    </lineage>
</organism>
<evidence type="ECO:0000256" key="1">
    <source>
        <dbReference type="SAM" id="MobiDB-lite"/>
    </source>
</evidence>